<keyword evidence="2" id="KW-1185">Reference proteome</keyword>
<evidence type="ECO:0000313" key="2">
    <source>
        <dbReference type="Proteomes" id="UP000185783"/>
    </source>
</evidence>
<gene>
    <name evidence="1" type="ORF">A3843_17405</name>
</gene>
<reference evidence="1 2" key="1">
    <citation type="submission" date="2016-03" db="EMBL/GenBank/DDBJ databases">
        <title>Genome sequence of Nesiotobacter sp. nov., a moderately halophilic alphaproteobacterium isolated from the Yellow Sea, China.</title>
        <authorList>
            <person name="Zhang G."/>
            <person name="Zhang R."/>
        </authorList>
    </citation>
    <scope>NUCLEOTIDE SEQUENCE [LARGE SCALE GENOMIC DNA]</scope>
    <source>
        <strain evidence="1 2">WB1-6</strain>
    </source>
</reference>
<accession>A0A1U7JCJ6</accession>
<dbReference type="RefSeq" id="WP_028482480.1">
    <property type="nucleotide sequence ID" value="NZ_LVVZ01000041.1"/>
</dbReference>
<dbReference type="Proteomes" id="UP000185783">
    <property type="component" value="Unassembled WGS sequence"/>
</dbReference>
<dbReference type="AlphaFoldDB" id="A0A1U7JCJ6"/>
<name>A0A1U7JCJ6_9HYPH</name>
<evidence type="ECO:0000313" key="1">
    <source>
        <dbReference type="EMBL" id="OKL42453.1"/>
    </source>
</evidence>
<dbReference type="EMBL" id="LVVZ01000041">
    <property type="protein sequence ID" value="OKL42453.1"/>
    <property type="molecule type" value="Genomic_DNA"/>
</dbReference>
<protein>
    <submittedName>
        <fullName evidence="1">Uncharacterized protein</fullName>
    </submittedName>
</protein>
<comment type="caution">
    <text evidence="1">The sequence shown here is derived from an EMBL/GenBank/DDBJ whole genome shotgun (WGS) entry which is preliminary data.</text>
</comment>
<organism evidence="1 2">
    <name type="scientific">Pseudovibrio exalbescens</name>
    <dbReference type="NCBI Taxonomy" id="197461"/>
    <lineage>
        <taxon>Bacteria</taxon>
        <taxon>Pseudomonadati</taxon>
        <taxon>Pseudomonadota</taxon>
        <taxon>Alphaproteobacteria</taxon>
        <taxon>Hyphomicrobiales</taxon>
        <taxon>Stappiaceae</taxon>
        <taxon>Pseudovibrio</taxon>
    </lineage>
</organism>
<proteinExistence type="predicted"/>
<sequence>MPVQNNASLQIINQNNIGFGTIRLQQEAYASNYRYNLNFAAGQLPSIYLGQDPAISNDSVRLRPLHAHGFLATTGATRLYFAVAGLPMENPHNALTTRLEHVVGPIYKSRYYVFVRLGVTRSDFNQAITDLINDSRHMTTAQLQAANAAKNVREPTHTVYVNQGDLSGTFWGFKHAGWEHSFFGSNVNNLYRPLNLMDFPIQGGEVGTAQGVGNQYRASLDLIPRDRRRVHSGHSLIDGNGLQAYYAAQPDPSGVNIITGQQLWDRLFRLGQYRQFFGAETNGVQIQQREILPGGQVFPQSLFRYFPTYNNNRPVPQILARQREYICRLIAGFVNN</sequence>